<evidence type="ECO:0000313" key="4">
    <source>
        <dbReference type="Proteomes" id="UP000184225"/>
    </source>
</evidence>
<name>A0A1M6HBV1_9FLAO</name>
<keyword evidence="4" id="KW-1185">Reference proteome</keyword>
<proteinExistence type="predicted"/>
<organism evidence="3 4">
    <name type="scientific">Mesonia phycicola</name>
    <dbReference type="NCBI Taxonomy" id="579105"/>
    <lineage>
        <taxon>Bacteria</taxon>
        <taxon>Pseudomonadati</taxon>
        <taxon>Bacteroidota</taxon>
        <taxon>Flavobacteriia</taxon>
        <taxon>Flavobacteriales</taxon>
        <taxon>Flavobacteriaceae</taxon>
        <taxon>Mesonia</taxon>
    </lineage>
</organism>
<evidence type="ECO:0000313" key="3">
    <source>
        <dbReference type="EMBL" id="SHJ19675.1"/>
    </source>
</evidence>
<dbReference type="STRING" id="579105.SAMN04488096_11050"/>
<evidence type="ECO:0000259" key="2">
    <source>
        <dbReference type="Pfam" id="PF24880"/>
    </source>
</evidence>
<dbReference type="AlphaFoldDB" id="A0A1M6HBV1"/>
<feature type="domain" description="DUF7738" evidence="2">
    <location>
        <begin position="6"/>
        <end position="103"/>
    </location>
</feature>
<feature type="domain" description="DUF6892" evidence="1">
    <location>
        <begin position="165"/>
        <end position="297"/>
    </location>
</feature>
<dbReference type="EMBL" id="FQYY01000010">
    <property type="protein sequence ID" value="SHJ19675.1"/>
    <property type="molecule type" value="Genomic_DNA"/>
</dbReference>
<protein>
    <submittedName>
        <fullName evidence="3">Uncharacterized protein</fullName>
    </submittedName>
</protein>
<dbReference type="Pfam" id="PF24880">
    <property type="entry name" value="DUF7738"/>
    <property type="match status" value="1"/>
</dbReference>
<dbReference type="Pfam" id="PF21832">
    <property type="entry name" value="DUF6892"/>
    <property type="match status" value="1"/>
</dbReference>
<dbReference type="Proteomes" id="UP000184225">
    <property type="component" value="Unassembled WGS sequence"/>
</dbReference>
<sequence length="301" mass="34686">MIALFLSPKGFQINAETITFPIPLSQLEGCLHTTYRTLNGKNNTVFTWDDLGITAYSKDGKSIESLTVKYHPETFDFSPKNAFSGIFHFNNQDIISYYNSHKKERVKLFEGDRTGALVANTISAWFSVRKKNINAIEISSYNPYVRWEGIPEDKYSIKPLEEEVLTFTDFGFKLSIIEELMYMKALIEPVFDVYEFAKWYRARAIDIDEEGYEPIAEVTQYFKDLPIPKRLASEITDFYQDGGNDIYMNLCPFSGGAVEYWDIETAIDAKQFPNLKKVTLCYATDAAYKEFEQSGIETEWL</sequence>
<evidence type="ECO:0000259" key="1">
    <source>
        <dbReference type="Pfam" id="PF21832"/>
    </source>
</evidence>
<dbReference type="RefSeq" id="WP_073153408.1">
    <property type="nucleotide sequence ID" value="NZ_FQYY01000010.1"/>
</dbReference>
<reference evidence="3 4" key="1">
    <citation type="submission" date="2016-11" db="EMBL/GenBank/DDBJ databases">
        <authorList>
            <person name="Jaros S."/>
            <person name="Januszkiewicz K."/>
            <person name="Wedrychowicz H."/>
        </authorList>
    </citation>
    <scope>NUCLEOTIDE SEQUENCE [LARGE SCALE GENOMIC DNA]</scope>
    <source>
        <strain evidence="3 4">DSM 21425</strain>
    </source>
</reference>
<accession>A0A1M6HBV1</accession>
<gene>
    <name evidence="3" type="ORF">SAMN04488096_11050</name>
</gene>
<dbReference type="OrthoDB" id="355909at2"/>
<dbReference type="InterPro" id="IPR056640">
    <property type="entry name" value="DUF7738"/>
</dbReference>
<dbReference type="InterPro" id="IPR054187">
    <property type="entry name" value="DUF6892"/>
</dbReference>